<feature type="transmembrane region" description="Helical" evidence="1">
    <location>
        <begin position="12"/>
        <end position="33"/>
    </location>
</feature>
<feature type="non-terminal residue" evidence="2">
    <location>
        <position position="1"/>
    </location>
</feature>
<sequence>SLMLPSDVVAGLSLLLFGLVGVCLFGLVTYSMVQMVGDIVGFRFLISQAITDILLLIQVQYNSHFQKLATFFPGKIQLSR</sequence>
<keyword evidence="1" id="KW-1133">Transmembrane helix</keyword>
<dbReference type="EMBL" id="KN768112">
    <property type="protein sequence ID" value="KIH47091.1"/>
    <property type="molecule type" value="Genomic_DNA"/>
</dbReference>
<protein>
    <submittedName>
        <fullName evidence="2">Uncharacterized protein</fullName>
    </submittedName>
</protein>
<proteinExistence type="predicted"/>
<keyword evidence="3" id="KW-1185">Reference proteome</keyword>
<keyword evidence="1" id="KW-0472">Membrane</keyword>
<name>A0A0C2FQ75_9BILA</name>
<evidence type="ECO:0000313" key="2">
    <source>
        <dbReference type="EMBL" id="KIH47091.1"/>
    </source>
</evidence>
<dbReference type="AlphaFoldDB" id="A0A0C2FQ75"/>
<organism evidence="2 3">
    <name type="scientific">Ancylostoma duodenale</name>
    <dbReference type="NCBI Taxonomy" id="51022"/>
    <lineage>
        <taxon>Eukaryota</taxon>
        <taxon>Metazoa</taxon>
        <taxon>Ecdysozoa</taxon>
        <taxon>Nematoda</taxon>
        <taxon>Chromadorea</taxon>
        <taxon>Rhabditida</taxon>
        <taxon>Rhabditina</taxon>
        <taxon>Rhabditomorpha</taxon>
        <taxon>Strongyloidea</taxon>
        <taxon>Ancylostomatidae</taxon>
        <taxon>Ancylostomatinae</taxon>
        <taxon>Ancylostoma</taxon>
    </lineage>
</organism>
<gene>
    <name evidence="2" type="ORF">ANCDUO_22852</name>
</gene>
<evidence type="ECO:0000313" key="3">
    <source>
        <dbReference type="Proteomes" id="UP000054047"/>
    </source>
</evidence>
<dbReference type="Proteomes" id="UP000054047">
    <property type="component" value="Unassembled WGS sequence"/>
</dbReference>
<feature type="transmembrane region" description="Helical" evidence="1">
    <location>
        <begin position="39"/>
        <end position="57"/>
    </location>
</feature>
<reference evidence="2 3" key="1">
    <citation type="submission" date="2013-12" db="EMBL/GenBank/DDBJ databases">
        <title>Draft genome of the parsitic nematode Ancylostoma duodenale.</title>
        <authorList>
            <person name="Mitreva M."/>
        </authorList>
    </citation>
    <scope>NUCLEOTIDE SEQUENCE [LARGE SCALE GENOMIC DNA]</scope>
    <source>
        <strain evidence="2 3">Zhejiang</strain>
    </source>
</reference>
<accession>A0A0C2FQ75</accession>
<evidence type="ECO:0000256" key="1">
    <source>
        <dbReference type="SAM" id="Phobius"/>
    </source>
</evidence>
<keyword evidence="1" id="KW-0812">Transmembrane</keyword>